<dbReference type="Pfam" id="PF00497">
    <property type="entry name" value="SBP_bac_3"/>
    <property type="match status" value="1"/>
</dbReference>
<evidence type="ECO:0000256" key="1">
    <source>
        <dbReference type="ARBA" id="ARBA00004196"/>
    </source>
</evidence>
<evidence type="ECO:0000256" key="2">
    <source>
        <dbReference type="ARBA" id="ARBA00010333"/>
    </source>
</evidence>
<dbReference type="PANTHER" id="PTHR35936">
    <property type="entry name" value="MEMBRANE-BOUND LYTIC MUREIN TRANSGLYCOSYLASE F"/>
    <property type="match status" value="1"/>
</dbReference>
<comment type="caution">
    <text evidence="7">The sequence shown here is derived from an EMBL/GenBank/DDBJ whole genome shotgun (WGS) entry which is preliminary data.</text>
</comment>
<feature type="domain" description="Solute-binding protein family 3/N-terminal" evidence="6">
    <location>
        <begin position="78"/>
        <end position="304"/>
    </location>
</feature>
<dbReference type="GO" id="GO:0030313">
    <property type="term" value="C:cell envelope"/>
    <property type="evidence" value="ECO:0007669"/>
    <property type="project" value="UniProtKB-SubCell"/>
</dbReference>
<comment type="similarity">
    <text evidence="2 4">Belongs to the bacterial solute-binding protein 3 family.</text>
</comment>
<dbReference type="EMBL" id="JACJHR010000116">
    <property type="protein sequence ID" value="MBB2505680.1"/>
    <property type="molecule type" value="Genomic_DNA"/>
</dbReference>
<dbReference type="Proteomes" id="UP000550260">
    <property type="component" value="Unassembled WGS sequence"/>
</dbReference>
<reference evidence="7 8" key="1">
    <citation type="submission" date="2020-08" db="EMBL/GenBank/DDBJ databases">
        <title>Amycolatopsis echigonensis JCM 21831.</title>
        <authorList>
            <person name="Tedsree N."/>
            <person name="Kuncharoen N."/>
            <person name="Likhitwitayawuid K."/>
            <person name="Tanasupawat S."/>
        </authorList>
    </citation>
    <scope>NUCLEOTIDE SEQUENCE [LARGE SCALE GENOMIC DNA]</scope>
    <source>
        <strain evidence="7 8">JCM 21831</strain>
    </source>
</reference>
<evidence type="ECO:0000256" key="5">
    <source>
        <dbReference type="SAM" id="SignalP"/>
    </source>
</evidence>
<evidence type="ECO:0000313" key="7">
    <source>
        <dbReference type="EMBL" id="MBB2505680.1"/>
    </source>
</evidence>
<feature type="signal peptide" evidence="5">
    <location>
        <begin position="1"/>
        <end position="36"/>
    </location>
</feature>
<proteinExistence type="inferred from homology"/>
<dbReference type="CDD" id="cd01004">
    <property type="entry name" value="PBP2_MidA_like"/>
    <property type="match status" value="1"/>
</dbReference>
<evidence type="ECO:0000259" key="6">
    <source>
        <dbReference type="SMART" id="SM00062"/>
    </source>
</evidence>
<organism evidence="7 8">
    <name type="scientific">Amycolatopsis echigonensis</name>
    <dbReference type="NCBI Taxonomy" id="2576905"/>
    <lineage>
        <taxon>Bacteria</taxon>
        <taxon>Bacillati</taxon>
        <taxon>Actinomycetota</taxon>
        <taxon>Actinomycetes</taxon>
        <taxon>Pseudonocardiales</taxon>
        <taxon>Pseudonocardiaceae</taxon>
        <taxon>Amycolatopsis</taxon>
    </lineage>
</organism>
<keyword evidence="3 5" id="KW-0732">Signal</keyword>
<dbReference type="InterPro" id="IPR018313">
    <property type="entry name" value="SBP_3_CS"/>
</dbReference>
<dbReference type="PROSITE" id="PS51257">
    <property type="entry name" value="PROKAR_LIPOPROTEIN"/>
    <property type="match status" value="1"/>
</dbReference>
<dbReference type="InterPro" id="IPR001638">
    <property type="entry name" value="Solute-binding_3/MltF_N"/>
</dbReference>
<dbReference type="RefSeq" id="WP_183127140.1">
    <property type="nucleotide sequence ID" value="NZ_JACJHR010000116.1"/>
</dbReference>
<feature type="chain" id="PRO_5034565641" evidence="5">
    <location>
        <begin position="37"/>
        <end position="318"/>
    </location>
</feature>
<dbReference type="PROSITE" id="PS01039">
    <property type="entry name" value="SBP_BACTERIAL_3"/>
    <property type="match status" value="1"/>
</dbReference>
<comment type="subcellular location">
    <subcellularLocation>
        <location evidence="1">Cell envelope</location>
    </subcellularLocation>
</comment>
<dbReference type="Gene3D" id="3.40.190.10">
    <property type="entry name" value="Periplasmic binding protein-like II"/>
    <property type="match status" value="2"/>
</dbReference>
<dbReference type="SMART" id="SM00062">
    <property type="entry name" value="PBPb"/>
    <property type="match status" value="1"/>
</dbReference>
<accession>A0A8E2B9U4</accession>
<evidence type="ECO:0000313" key="8">
    <source>
        <dbReference type="Proteomes" id="UP000550260"/>
    </source>
</evidence>
<protein>
    <submittedName>
        <fullName evidence="7">ABC transporter substrate-binding protein</fullName>
    </submittedName>
</protein>
<evidence type="ECO:0000256" key="4">
    <source>
        <dbReference type="RuleBase" id="RU003744"/>
    </source>
</evidence>
<sequence>MTIRGDRQKNAPPSRARHRLTAAALLALAACVTACAANPSVDESQSAGVAGNPAALPAVAAVASIAEQVPGKIRTTGVLHVATSATLPPMTYVADDNRTLIGLDIDVAKAVAATMGLRAELTNAGFDTLVPGLQSGRFDMVVSSMGVTAERQRVVDFVDYYNGGQGFLASANTGFAVNDLIDLCGRRVAVTTGSTQQSTLQDSQHICTDAGRPPYQLQAFPDTNGAVLAISGNRVDVMYSSISIVSYTAGQNHAFRVAGRYKRAMVGAALPKGTPLTQAVQQSVQHLIDDGTYKRILDKWTLADNAVQTARVNSARTS</sequence>
<dbReference type="AlphaFoldDB" id="A0A8E2B9U4"/>
<name>A0A8E2B9U4_9PSEU</name>
<dbReference type="PANTHER" id="PTHR35936:SF17">
    <property type="entry name" value="ARGININE-BINDING EXTRACELLULAR PROTEIN ARTP"/>
    <property type="match status" value="1"/>
</dbReference>
<evidence type="ECO:0000256" key="3">
    <source>
        <dbReference type="ARBA" id="ARBA00022729"/>
    </source>
</evidence>
<dbReference type="SUPFAM" id="SSF53850">
    <property type="entry name" value="Periplasmic binding protein-like II"/>
    <property type="match status" value="1"/>
</dbReference>
<gene>
    <name evidence="7" type="ORF">H5411_41995</name>
</gene>